<keyword evidence="2" id="KW-1185">Reference proteome</keyword>
<name>A0ACC3A0F4_9EURO</name>
<dbReference type="Proteomes" id="UP001172386">
    <property type="component" value="Unassembled WGS sequence"/>
</dbReference>
<accession>A0ACC3A0F4</accession>
<organism evidence="1 2">
    <name type="scientific">Neophaeococcomyces mojaviensis</name>
    <dbReference type="NCBI Taxonomy" id="3383035"/>
    <lineage>
        <taxon>Eukaryota</taxon>
        <taxon>Fungi</taxon>
        <taxon>Dikarya</taxon>
        <taxon>Ascomycota</taxon>
        <taxon>Pezizomycotina</taxon>
        <taxon>Eurotiomycetes</taxon>
        <taxon>Chaetothyriomycetidae</taxon>
        <taxon>Chaetothyriales</taxon>
        <taxon>Chaetothyriales incertae sedis</taxon>
        <taxon>Neophaeococcomyces</taxon>
    </lineage>
</organism>
<gene>
    <name evidence="1" type="ORF">H2198_007297</name>
</gene>
<reference evidence="1" key="1">
    <citation type="submission" date="2022-10" db="EMBL/GenBank/DDBJ databases">
        <title>Culturing micro-colonial fungi from biological soil crusts in the Mojave desert and describing Neophaeococcomyces mojavensis, and introducing the new genera and species Taxawa tesnikishii.</title>
        <authorList>
            <person name="Kurbessoian T."/>
            <person name="Stajich J.E."/>
        </authorList>
    </citation>
    <scope>NUCLEOTIDE SEQUENCE</scope>
    <source>
        <strain evidence="1">JES_112</strain>
    </source>
</reference>
<sequence length="717" mass="82536">MSDYEGDWEPVNPRPNVFTPPIPPDPLQNYVAPRSLKIRDAQTVQQQKPYRKRRQSSTSLPQGYRPTLQALFLPATGTGLGSLQNGHHIPAVPYENPRDRVLKLKGYQKFLSNQDNPSGSYQMMHSWKDFSRALPRQDTRSPLEVAKDSLADICVRTDAFIQVPQDDQHTFQIWGELEAVDTARRSLQAWEMSVKRPGLTPKHQGWVKQNAVDGREEHRLLRENLRRQEQETFQQFADGAMLHFEAYLLWPPGYDLENFIAEYDNGAINKLSHKFRCVINHEKEGNRYTRVAAEKSDATFQVYNRLLALQKEMVARKRRGLRATQCRLPSAAAYRDNVGLAKVQIIDHFTTHTYQRPILVGSHLPDGDKEIGHWNTLRDFVHRKYRIASKTALRSCIDSLHVSEKHIRMRVSFGDIVLDKYKRPSTNKDVYDINEFIEMVQDPGLEVVQRPLAIGPSFGFLDKLDSCEELQPDIGPNGSNISWAVHFDFAGGQGSTLRLEMEFQPNNNETSRSAVRWLNYPHNTTQDVVHLLQLYTLDFEKPGYQFHVGAVPLYKNSRTRKDLRAFEDEVKLKPSFNGLRFSPTKQSVYPHGNRDLASVEEITIAKYRFKDKDGTFELRRFDHFPQSPGEASALPSRIEWRAAYYYRGWDNLLSEFANIELGADVDWKRDISTFFPKSNDTINLPQGYKNFMKEVEEIQTLLAWALDENPAPATNGV</sequence>
<proteinExistence type="predicted"/>
<dbReference type="EMBL" id="JAPDRQ010000151">
    <property type="protein sequence ID" value="KAJ9653515.1"/>
    <property type="molecule type" value="Genomic_DNA"/>
</dbReference>
<evidence type="ECO:0000313" key="1">
    <source>
        <dbReference type="EMBL" id="KAJ9653515.1"/>
    </source>
</evidence>
<evidence type="ECO:0000313" key="2">
    <source>
        <dbReference type="Proteomes" id="UP001172386"/>
    </source>
</evidence>
<comment type="caution">
    <text evidence="1">The sequence shown here is derived from an EMBL/GenBank/DDBJ whole genome shotgun (WGS) entry which is preliminary data.</text>
</comment>
<protein>
    <submittedName>
        <fullName evidence="1">Uncharacterized protein</fullName>
    </submittedName>
</protein>